<dbReference type="GO" id="GO:0046930">
    <property type="term" value="C:pore complex"/>
    <property type="evidence" value="ECO:0007669"/>
    <property type="project" value="InterPro"/>
</dbReference>
<sequence length="196" mass="22262">MYGVVSAAISAGASVATAHASDDQYLIRVIIELENWSNWVLHTPKVHIDAGVLCVPPSNILPLKKEALSARKTKDTATGSYATVSWLVGSLNKRIVVMWSAPYDFNLYSNWMGLGITTADVHDDSWFDRMYYERTIPEMQNYKIAEFNRNNREIMVEDGDFEFKGIMGNGHHTTIKLYIKPKDRNNIPEVIRDCFD</sequence>
<protein>
    <submittedName>
        <fullName evidence="6">Uncharacterized protein</fullName>
    </submittedName>
</protein>
<dbReference type="GO" id="GO:0015267">
    <property type="term" value="F:channel activity"/>
    <property type="evidence" value="ECO:0007669"/>
    <property type="project" value="InterPro"/>
</dbReference>
<proteinExistence type="predicted"/>
<dbReference type="PANTHER" id="PTHR40388:SF1">
    <property type="entry name" value="BRYOPORIN"/>
    <property type="match status" value="1"/>
</dbReference>
<evidence type="ECO:0000256" key="5">
    <source>
        <dbReference type="ARBA" id="ARBA00023331"/>
    </source>
</evidence>
<dbReference type="GO" id="GO:0006812">
    <property type="term" value="P:monoatomic cation transport"/>
    <property type="evidence" value="ECO:0007669"/>
    <property type="project" value="InterPro"/>
</dbReference>
<keyword evidence="5" id="KW-0166">Nematocyst</keyword>
<evidence type="ECO:0000313" key="7">
    <source>
        <dbReference type="Proteomes" id="UP000663879"/>
    </source>
</evidence>
<dbReference type="EMBL" id="CAJNOC010006179">
    <property type="protein sequence ID" value="CAF1071799.1"/>
    <property type="molecule type" value="Genomic_DNA"/>
</dbReference>
<dbReference type="InterPro" id="IPR009104">
    <property type="entry name" value="Anemon_actinoporin-like"/>
</dbReference>
<keyword evidence="3" id="KW-1052">Target cell membrane</keyword>
<keyword evidence="4" id="KW-1053">Target membrane</keyword>
<dbReference type="InterPro" id="IPR050677">
    <property type="entry name" value="Actinoporin_PFT"/>
</dbReference>
<dbReference type="Pfam" id="PF06369">
    <property type="entry name" value="Anemone_cytotox"/>
    <property type="match status" value="1"/>
</dbReference>
<keyword evidence="4" id="KW-0472">Membrane</keyword>
<evidence type="ECO:0000256" key="1">
    <source>
        <dbReference type="ARBA" id="ARBA00004175"/>
    </source>
</evidence>
<dbReference type="GO" id="GO:0044218">
    <property type="term" value="C:other organism cell membrane"/>
    <property type="evidence" value="ECO:0007669"/>
    <property type="project" value="UniProtKB-KW"/>
</dbReference>
<dbReference type="GO" id="GO:0051715">
    <property type="term" value="P:cytolysis in another organism"/>
    <property type="evidence" value="ECO:0007669"/>
    <property type="project" value="InterPro"/>
</dbReference>
<dbReference type="Gene3D" id="2.60.270.20">
    <property type="entry name" value="Cytolysin/lectin"/>
    <property type="match status" value="1"/>
</dbReference>
<evidence type="ECO:0000256" key="2">
    <source>
        <dbReference type="ARBA" id="ARBA00004532"/>
    </source>
</evidence>
<dbReference type="InterPro" id="IPR015926">
    <property type="entry name" value="Cytolysin/lectin"/>
</dbReference>
<evidence type="ECO:0000256" key="4">
    <source>
        <dbReference type="ARBA" id="ARBA00023298"/>
    </source>
</evidence>
<dbReference type="GO" id="GO:0042151">
    <property type="term" value="C:nematocyst"/>
    <property type="evidence" value="ECO:0007669"/>
    <property type="project" value="UniProtKB-SubCell"/>
</dbReference>
<dbReference type="PANTHER" id="PTHR40388">
    <property type="entry name" value="BRYOPORIN"/>
    <property type="match status" value="1"/>
</dbReference>
<gene>
    <name evidence="6" type="ORF">OXX778_LOCUS19764</name>
</gene>
<reference evidence="6" key="1">
    <citation type="submission" date="2021-02" db="EMBL/GenBank/DDBJ databases">
        <authorList>
            <person name="Nowell W R."/>
        </authorList>
    </citation>
    <scope>NUCLEOTIDE SEQUENCE</scope>
    <source>
        <strain evidence="6">Ploen Becks lab</strain>
    </source>
</reference>
<name>A0A814M0Y5_9BILA</name>
<dbReference type="AlphaFoldDB" id="A0A814M0Y5"/>
<dbReference type="Proteomes" id="UP000663879">
    <property type="component" value="Unassembled WGS sequence"/>
</dbReference>
<evidence type="ECO:0000313" key="6">
    <source>
        <dbReference type="EMBL" id="CAF1071799.1"/>
    </source>
</evidence>
<dbReference type="GO" id="GO:0046931">
    <property type="term" value="P:pore complex assembly"/>
    <property type="evidence" value="ECO:0007669"/>
    <property type="project" value="InterPro"/>
</dbReference>
<organism evidence="6 7">
    <name type="scientific">Brachionus calyciflorus</name>
    <dbReference type="NCBI Taxonomy" id="104777"/>
    <lineage>
        <taxon>Eukaryota</taxon>
        <taxon>Metazoa</taxon>
        <taxon>Spiralia</taxon>
        <taxon>Gnathifera</taxon>
        <taxon>Rotifera</taxon>
        <taxon>Eurotatoria</taxon>
        <taxon>Monogononta</taxon>
        <taxon>Pseudotrocha</taxon>
        <taxon>Ploima</taxon>
        <taxon>Brachionidae</taxon>
        <taxon>Brachionus</taxon>
    </lineage>
</organism>
<keyword evidence="7" id="KW-1185">Reference proteome</keyword>
<accession>A0A814M0Y5</accession>
<evidence type="ECO:0000256" key="3">
    <source>
        <dbReference type="ARBA" id="ARBA00022537"/>
    </source>
</evidence>
<comment type="subcellular location">
    <subcellularLocation>
        <location evidence="2">Nematocyst</location>
    </subcellularLocation>
    <subcellularLocation>
        <location evidence="1">Target cell membrane</location>
    </subcellularLocation>
</comment>
<dbReference type="OrthoDB" id="6132998at2759"/>
<dbReference type="SUPFAM" id="SSF63724">
    <property type="entry name" value="Cytolysin/lectin"/>
    <property type="match status" value="1"/>
</dbReference>
<comment type="caution">
    <text evidence="6">The sequence shown here is derived from an EMBL/GenBank/DDBJ whole genome shotgun (WGS) entry which is preliminary data.</text>
</comment>